<gene>
    <name evidence="1" type="ORF">F907_02189</name>
</gene>
<evidence type="ECO:0000313" key="2">
    <source>
        <dbReference type="Proteomes" id="UP000014559"/>
    </source>
</evidence>
<evidence type="ECO:0000313" key="1">
    <source>
        <dbReference type="EMBL" id="EPG38217.1"/>
    </source>
</evidence>
<accession>S3UFI7</accession>
<dbReference type="EMBL" id="ATGK01000011">
    <property type="protein sequence ID" value="EPG38217.1"/>
    <property type="molecule type" value="Genomic_DNA"/>
</dbReference>
<dbReference type="AlphaFoldDB" id="S3UFI7"/>
<organism evidence="1 2">
    <name type="scientific">Acinetobacter colistiniresistens</name>
    <dbReference type="NCBI Taxonomy" id="280145"/>
    <lineage>
        <taxon>Bacteria</taxon>
        <taxon>Pseudomonadati</taxon>
        <taxon>Pseudomonadota</taxon>
        <taxon>Gammaproteobacteria</taxon>
        <taxon>Moraxellales</taxon>
        <taxon>Moraxellaceae</taxon>
        <taxon>Acinetobacter</taxon>
    </lineage>
</organism>
<protein>
    <submittedName>
        <fullName evidence="1">Uncharacterized protein</fullName>
    </submittedName>
</protein>
<name>S3UFI7_9GAMM</name>
<sequence>MEKLKLPNPVLALILAYLLTIIGSSGQAQELLFVWNKVDT</sequence>
<reference evidence="1 2" key="1">
    <citation type="submission" date="2013-06" db="EMBL/GenBank/DDBJ databases">
        <title>The Genome Sequence of Acinetobacter sp. NIPH 2036.</title>
        <authorList>
            <consortium name="The Broad Institute Genome Sequencing Platform"/>
            <consortium name="The Broad Institute Genome Sequencing Center for Infectious Disease"/>
            <person name="Cerqueira G."/>
            <person name="Feldgarden M."/>
            <person name="Courvalin P."/>
            <person name="Perichon B."/>
            <person name="Grillot-Courvalin C."/>
            <person name="Clermont D."/>
            <person name="Rocha E."/>
            <person name="Yoon E.-J."/>
            <person name="Nemec A."/>
            <person name="Young S.K."/>
            <person name="Zeng Q."/>
            <person name="Gargeya S."/>
            <person name="Fitzgerald M."/>
            <person name="Abouelleil A."/>
            <person name="Alvarado L."/>
            <person name="Berlin A.M."/>
            <person name="Chapman S.B."/>
            <person name="Dewar J."/>
            <person name="Goldberg J."/>
            <person name="Griggs A."/>
            <person name="Gujja S."/>
            <person name="Hansen M."/>
            <person name="Howarth C."/>
            <person name="Imamovic A."/>
            <person name="Larimer J."/>
            <person name="McCowan C."/>
            <person name="Murphy C."/>
            <person name="Pearson M."/>
            <person name="Priest M."/>
            <person name="Roberts A."/>
            <person name="Saif S."/>
            <person name="Shea T."/>
            <person name="Sykes S."/>
            <person name="Wortman J."/>
            <person name="Nusbaum C."/>
            <person name="Birren B."/>
        </authorList>
    </citation>
    <scope>NUCLEOTIDE SEQUENCE [LARGE SCALE GENOMIC DNA]</scope>
    <source>
        <strain evidence="1 2">NIPH 2036</strain>
    </source>
</reference>
<proteinExistence type="predicted"/>
<dbReference type="Proteomes" id="UP000014559">
    <property type="component" value="Unassembled WGS sequence"/>
</dbReference>
<comment type="caution">
    <text evidence="1">The sequence shown here is derived from an EMBL/GenBank/DDBJ whole genome shotgun (WGS) entry which is preliminary data.</text>
</comment>
<dbReference type="HOGENOM" id="CLU_3283393_0_0_6"/>